<name>A0AB34K7T8_PRYPA</name>
<comment type="caution">
    <text evidence="1">The sequence shown here is derived from an EMBL/GenBank/DDBJ whole genome shotgun (WGS) entry which is preliminary data.</text>
</comment>
<dbReference type="AlphaFoldDB" id="A0AB34K7T8"/>
<sequence length="183" mass="19548">MVLLVPPLLEELGADVRQTSRQALAAWQRELWSAVRQLREREEPEVDFRWMGTLVQLSSVLEGSVVIGHKDEAPDVVPIASAAMPTIKGVSEDPLVRLENAPGLPGRYAPLSVVVGSSVEIWPAVVSVDGDGGVNAHRLRGQGGKQVLLQVVAGPRSGLGFRLVEPVTHSVVATSGRVHYGGE</sequence>
<accession>A0AB34K7T8</accession>
<dbReference type="EMBL" id="JBGBPQ010000001">
    <property type="protein sequence ID" value="KAL1530564.1"/>
    <property type="molecule type" value="Genomic_DNA"/>
</dbReference>
<organism evidence="1 2">
    <name type="scientific">Prymnesium parvum</name>
    <name type="common">Toxic golden alga</name>
    <dbReference type="NCBI Taxonomy" id="97485"/>
    <lineage>
        <taxon>Eukaryota</taxon>
        <taxon>Haptista</taxon>
        <taxon>Haptophyta</taxon>
        <taxon>Prymnesiophyceae</taxon>
        <taxon>Prymnesiales</taxon>
        <taxon>Prymnesiaceae</taxon>
        <taxon>Prymnesium</taxon>
    </lineage>
</organism>
<evidence type="ECO:0000313" key="2">
    <source>
        <dbReference type="Proteomes" id="UP001515480"/>
    </source>
</evidence>
<evidence type="ECO:0000313" key="1">
    <source>
        <dbReference type="EMBL" id="KAL1530564.1"/>
    </source>
</evidence>
<reference evidence="1 2" key="1">
    <citation type="journal article" date="2024" name="Science">
        <title>Giant polyketide synthase enzymes in the biosynthesis of giant marine polyether toxins.</title>
        <authorList>
            <person name="Fallon T.R."/>
            <person name="Shende V.V."/>
            <person name="Wierzbicki I.H."/>
            <person name="Pendleton A.L."/>
            <person name="Watervoot N.F."/>
            <person name="Auber R.P."/>
            <person name="Gonzalez D.J."/>
            <person name="Wisecaver J.H."/>
            <person name="Moore B.S."/>
        </authorList>
    </citation>
    <scope>NUCLEOTIDE SEQUENCE [LARGE SCALE GENOMIC DNA]</scope>
    <source>
        <strain evidence="1 2">12B1</strain>
    </source>
</reference>
<gene>
    <name evidence="1" type="ORF">AB1Y20_001465</name>
</gene>
<proteinExistence type="predicted"/>
<protein>
    <submittedName>
        <fullName evidence="1">Uncharacterized protein</fullName>
    </submittedName>
</protein>
<dbReference type="Proteomes" id="UP001515480">
    <property type="component" value="Unassembled WGS sequence"/>
</dbReference>
<keyword evidence="2" id="KW-1185">Reference proteome</keyword>